<dbReference type="NCBIfam" id="NF040941">
    <property type="entry name" value="GGGWT_bact"/>
    <property type="match status" value="1"/>
</dbReference>
<proteinExistence type="predicted"/>
<dbReference type="InterPro" id="IPR014716">
    <property type="entry name" value="Fibrinogen_a/b/g_C_1"/>
</dbReference>
<dbReference type="InterPro" id="IPR036056">
    <property type="entry name" value="Fibrinogen-like_C"/>
</dbReference>
<protein>
    <submittedName>
        <fullName evidence="4">Uncharacterized protein LOC118413650</fullName>
    </submittedName>
</protein>
<keyword evidence="3" id="KW-1185">Reference proteome</keyword>
<dbReference type="Proteomes" id="UP000001554">
    <property type="component" value="Chromosome 4"/>
</dbReference>
<feature type="region of interest" description="Disordered" evidence="1">
    <location>
        <begin position="1"/>
        <end position="23"/>
    </location>
</feature>
<evidence type="ECO:0000313" key="4">
    <source>
        <dbReference type="RefSeq" id="XP_035673071.1"/>
    </source>
</evidence>
<dbReference type="SUPFAM" id="SSF56496">
    <property type="entry name" value="Fibrinogen C-terminal domain-like"/>
    <property type="match status" value="1"/>
</dbReference>
<dbReference type="Gene3D" id="3.90.215.10">
    <property type="entry name" value="Gamma Fibrinogen, chain A, domain 1"/>
    <property type="match status" value="1"/>
</dbReference>
<evidence type="ECO:0000259" key="2">
    <source>
        <dbReference type="PROSITE" id="PS51406"/>
    </source>
</evidence>
<feature type="domain" description="Fibrinogen C-terminal" evidence="2">
    <location>
        <begin position="88"/>
        <end position="137"/>
    </location>
</feature>
<accession>A0A9J7MMY0</accession>
<dbReference type="PROSITE" id="PS51406">
    <property type="entry name" value="FIBRINOGEN_C_2"/>
    <property type="match status" value="1"/>
</dbReference>
<reference evidence="3" key="1">
    <citation type="journal article" date="2020" name="Nat. Ecol. Evol.">
        <title>Deeply conserved synteny resolves early events in vertebrate evolution.</title>
        <authorList>
            <person name="Simakov O."/>
            <person name="Marletaz F."/>
            <person name="Yue J.X."/>
            <person name="O'Connell B."/>
            <person name="Jenkins J."/>
            <person name="Brandt A."/>
            <person name="Calef R."/>
            <person name="Tung C.H."/>
            <person name="Huang T.K."/>
            <person name="Schmutz J."/>
            <person name="Satoh N."/>
            <person name="Yu J.K."/>
            <person name="Putnam N.H."/>
            <person name="Green R.E."/>
            <person name="Rokhsar D.S."/>
        </authorList>
    </citation>
    <scope>NUCLEOTIDE SEQUENCE [LARGE SCALE GENOMIC DNA]</scope>
    <source>
        <strain evidence="3">S238N-H82</strain>
    </source>
</reference>
<dbReference type="GeneID" id="118413650"/>
<evidence type="ECO:0000313" key="3">
    <source>
        <dbReference type="Proteomes" id="UP000001554"/>
    </source>
</evidence>
<dbReference type="KEGG" id="bfo:118413650"/>
<dbReference type="Pfam" id="PF00147">
    <property type="entry name" value="Fibrinogen_C"/>
    <property type="match status" value="1"/>
</dbReference>
<dbReference type="RefSeq" id="XP_035673071.1">
    <property type="nucleotide sequence ID" value="XM_035817178.1"/>
</dbReference>
<dbReference type="OrthoDB" id="9972376at2759"/>
<evidence type="ECO:0000256" key="1">
    <source>
        <dbReference type="SAM" id="MobiDB-lite"/>
    </source>
</evidence>
<dbReference type="AlphaFoldDB" id="A0A9J7MMY0"/>
<organism evidence="3 4">
    <name type="scientific">Branchiostoma floridae</name>
    <name type="common">Florida lancelet</name>
    <name type="synonym">Amphioxus</name>
    <dbReference type="NCBI Taxonomy" id="7739"/>
    <lineage>
        <taxon>Eukaryota</taxon>
        <taxon>Metazoa</taxon>
        <taxon>Chordata</taxon>
        <taxon>Cephalochordata</taxon>
        <taxon>Leptocardii</taxon>
        <taxon>Amphioxiformes</taxon>
        <taxon>Branchiostomatidae</taxon>
        <taxon>Branchiostoma</taxon>
    </lineage>
</organism>
<sequence>MSGASECGACGNTEPQPPAPVEGWSITAQGDVNLNCGDFANKEELQITLASCCTEFKVPEVNETTCCSALEGTLRNGKPWPLMNQPGKACPNPAMSCREIYLSGSYVSGLYWIRTDHHSTVPTQVWCEMEFNGGGWLRVFNMMAKPGITASAAEMYSIITSNGPVQAVLSNTTSTAIFTQGLNLGAYHEVCCRLFSSSGETRVDHRENSLL</sequence>
<gene>
    <name evidence="4" type="primary">LOC118413650</name>
</gene>
<reference evidence="4" key="2">
    <citation type="submission" date="2025-08" db="UniProtKB">
        <authorList>
            <consortium name="RefSeq"/>
        </authorList>
    </citation>
    <scope>IDENTIFICATION</scope>
    <source>
        <strain evidence="4">S238N-H82</strain>
        <tissue evidence="4">Testes</tissue>
    </source>
</reference>
<name>A0A9J7MMY0_BRAFL</name>
<dbReference type="InterPro" id="IPR002181">
    <property type="entry name" value="Fibrinogen_a/b/g_C_dom"/>
</dbReference>